<accession>A0A0R1VV74</accession>
<reference evidence="1 2" key="1">
    <citation type="journal article" date="2015" name="Genome Announc.">
        <title>Expanding the biotechnology potential of lactobacilli through comparative genomics of 213 strains and associated genera.</title>
        <authorList>
            <person name="Sun Z."/>
            <person name="Harris H.M."/>
            <person name="McCann A."/>
            <person name="Guo C."/>
            <person name="Argimon S."/>
            <person name="Zhang W."/>
            <person name="Yang X."/>
            <person name="Jeffery I.B."/>
            <person name="Cooney J.C."/>
            <person name="Kagawa T.F."/>
            <person name="Liu W."/>
            <person name="Song Y."/>
            <person name="Salvetti E."/>
            <person name="Wrobel A."/>
            <person name="Rasinkangas P."/>
            <person name="Parkhill J."/>
            <person name="Rea M.C."/>
            <person name="O'Sullivan O."/>
            <person name="Ritari J."/>
            <person name="Douillard F.P."/>
            <person name="Paul Ross R."/>
            <person name="Yang R."/>
            <person name="Briner A.E."/>
            <person name="Felis G.E."/>
            <person name="de Vos W.M."/>
            <person name="Barrangou R."/>
            <person name="Klaenhammer T.R."/>
            <person name="Caufield P.W."/>
            <person name="Cui Y."/>
            <person name="Zhang H."/>
            <person name="O'Toole P.W."/>
        </authorList>
    </citation>
    <scope>NUCLEOTIDE SEQUENCE [LARGE SCALE GENOMIC DNA]</scope>
    <source>
        <strain evidence="1 2">DSM 16761</strain>
    </source>
</reference>
<proteinExistence type="predicted"/>
<organism evidence="1 2">
    <name type="scientific">Lactobacillus kitasatonis DSM 16761 = JCM 1039</name>
    <dbReference type="NCBI Taxonomy" id="1423767"/>
    <lineage>
        <taxon>Bacteria</taxon>
        <taxon>Bacillati</taxon>
        <taxon>Bacillota</taxon>
        <taxon>Bacilli</taxon>
        <taxon>Lactobacillales</taxon>
        <taxon>Lactobacillaceae</taxon>
        <taxon>Lactobacillus</taxon>
    </lineage>
</organism>
<dbReference type="InterPro" id="IPR036812">
    <property type="entry name" value="NAD(P)_OxRdtase_dom_sf"/>
</dbReference>
<dbReference type="SUPFAM" id="SSF51430">
    <property type="entry name" value="NAD(P)-linked oxidoreductase"/>
    <property type="match status" value="1"/>
</dbReference>
<evidence type="ECO:0000313" key="1">
    <source>
        <dbReference type="EMBL" id="KRM05420.1"/>
    </source>
</evidence>
<sequence length="52" mass="5905">MLAFDLQLGCIVLPKSDNVSEMKENVDIDFEISEEDMANLIKLKENTQDMSV</sequence>
<protein>
    <recommendedName>
        <fullName evidence="3">NADP-dependent oxidoreductase domain-containing protein</fullName>
    </recommendedName>
</protein>
<dbReference type="Proteomes" id="UP000051307">
    <property type="component" value="Unassembled WGS sequence"/>
</dbReference>
<dbReference type="Gene3D" id="3.20.20.100">
    <property type="entry name" value="NADP-dependent oxidoreductase domain"/>
    <property type="match status" value="1"/>
</dbReference>
<comment type="caution">
    <text evidence="1">The sequence shown here is derived from an EMBL/GenBank/DDBJ whole genome shotgun (WGS) entry which is preliminary data.</text>
</comment>
<name>A0A0R1VV74_9LACO</name>
<dbReference type="EMBL" id="AZFU01000011">
    <property type="protein sequence ID" value="KRM05420.1"/>
    <property type="molecule type" value="Genomic_DNA"/>
</dbReference>
<evidence type="ECO:0000313" key="2">
    <source>
        <dbReference type="Proteomes" id="UP000051307"/>
    </source>
</evidence>
<dbReference type="PATRIC" id="fig|1423767.3.peg.123"/>
<evidence type="ECO:0008006" key="3">
    <source>
        <dbReference type="Google" id="ProtNLM"/>
    </source>
</evidence>
<gene>
    <name evidence="1" type="ORF">FC59_GL000115</name>
</gene>
<dbReference type="AlphaFoldDB" id="A0A0R1VV74"/>